<comment type="caution">
    <text evidence="3">The sequence shown here is derived from an EMBL/GenBank/DDBJ whole genome shotgun (WGS) entry which is preliminary data.</text>
</comment>
<dbReference type="OrthoDB" id="10374577at2759"/>
<dbReference type="RefSeq" id="XP_067068889.1">
    <property type="nucleotide sequence ID" value="XM_067212616.1"/>
</dbReference>
<feature type="compositionally biased region" description="Basic residues" evidence="1">
    <location>
        <begin position="152"/>
        <end position="161"/>
    </location>
</feature>
<organism evidence="3 4">
    <name type="scientific">Cryptosporidium andersoni</name>
    <dbReference type="NCBI Taxonomy" id="117008"/>
    <lineage>
        <taxon>Eukaryota</taxon>
        <taxon>Sar</taxon>
        <taxon>Alveolata</taxon>
        <taxon>Apicomplexa</taxon>
        <taxon>Conoidasida</taxon>
        <taxon>Coccidia</taxon>
        <taxon>Eucoccidiorida</taxon>
        <taxon>Eimeriorina</taxon>
        <taxon>Cryptosporidiidae</taxon>
        <taxon>Cryptosporidium</taxon>
    </lineage>
</organism>
<dbReference type="AlphaFoldDB" id="A0A1J4MUD0"/>
<feature type="chain" id="PRO_5012565901" evidence="2">
    <location>
        <begin position="29"/>
        <end position="281"/>
    </location>
</feature>
<feature type="signal peptide" evidence="2">
    <location>
        <begin position="1"/>
        <end position="28"/>
    </location>
</feature>
<keyword evidence="2" id="KW-0732">Signal</keyword>
<gene>
    <name evidence="3" type="ORF">cand_023860</name>
</gene>
<accession>A0A1J4MUD0</accession>
<keyword evidence="4" id="KW-1185">Reference proteome</keyword>
<reference evidence="3 4" key="1">
    <citation type="submission" date="2016-10" db="EMBL/GenBank/DDBJ databases">
        <title>Reductive evolution of mitochondrial metabolism and differential evolution of invasion-related proteins in Cryptosporidium.</title>
        <authorList>
            <person name="Liu S."/>
            <person name="Roellig D.M."/>
            <person name="Guo Y."/>
            <person name="Li N."/>
            <person name="Frace M.A."/>
            <person name="Tang K."/>
            <person name="Zhang L."/>
            <person name="Feng Y."/>
            <person name="Xiao L."/>
        </authorList>
    </citation>
    <scope>NUCLEOTIDE SEQUENCE [LARGE SCALE GENOMIC DNA]</scope>
    <source>
        <strain evidence="3">30847</strain>
    </source>
</reference>
<evidence type="ECO:0000256" key="1">
    <source>
        <dbReference type="SAM" id="MobiDB-lite"/>
    </source>
</evidence>
<evidence type="ECO:0000313" key="4">
    <source>
        <dbReference type="Proteomes" id="UP000186804"/>
    </source>
</evidence>
<evidence type="ECO:0000256" key="2">
    <source>
        <dbReference type="SAM" id="SignalP"/>
    </source>
</evidence>
<evidence type="ECO:0000313" key="3">
    <source>
        <dbReference type="EMBL" id="OII77043.1"/>
    </source>
</evidence>
<dbReference type="VEuPathDB" id="CryptoDB:cand_023860"/>
<protein>
    <submittedName>
        <fullName evidence="3">Uncharacterized protein</fullName>
    </submittedName>
</protein>
<feature type="compositionally biased region" description="Basic residues" evidence="1">
    <location>
        <begin position="117"/>
        <end position="130"/>
    </location>
</feature>
<proteinExistence type="predicted"/>
<name>A0A1J4MUD0_9CRYT</name>
<dbReference type="EMBL" id="LRBS01000048">
    <property type="protein sequence ID" value="OII77043.1"/>
    <property type="molecule type" value="Genomic_DNA"/>
</dbReference>
<sequence length="281" mass="32328">MSRSNLFILQWLSFVLLLVNYTIVPCYSSELSMDIDNSQDGDIDGKPIIRLKPGEIPERPNGSTEIVKRRCKFCNKFKKELTIDEYIDPSGKHVKVILRRRYRPIFSGLRRWRQRKSARAKARKAFKNNKQKSLSKQLGKKSNKKVLSGVFKRFKKKKSDKKHSSEKNLQSLDIDKQGLNNGSAVPIEHSKDIKYSGINKMPNIEYNENDNISNVGYNENNNISNIGYNKVDTLLSNEYSEADILSNSEYSQTDKIPNFEYNQNSEDIFSNEDVTGINGSR</sequence>
<feature type="region of interest" description="Disordered" evidence="1">
    <location>
        <begin position="117"/>
        <end position="185"/>
    </location>
</feature>
<dbReference type="Proteomes" id="UP000186804">
    <property type="component" value="Unassembled WGS sequence"/>
</dbReference>
<dbReference type="GeneID" id="92366570"/>